<dbReference type="RefSeq" id="WP_163649224.1">
    <property type="nucleotide sequence ID" value="NZ_JAGXFC010000001.1"/>
</dbReference>
<dbReference type="GO" id="GO:0051213">
    <property type="term" value="F:dioxygenase activity"/>
    <property type="evidence" value="ECO:0007669"/>
    <property type="project" value="UniProtKB-KW"/>
</dbReference>
<dbReference type="SUPFAM" id="SSF51197">
    <property type="entry name" value="Clavaminate synthase-like"/>
    <property type="match status" value="1"/>
</dbReference>
<evidence type="ECO:0000256" key="3">
    <source>
        <dbReference type="ARBA" id="ARBA00022964"/>
    </source>
</evidence>
<dbReference type="Proteomes" id="UP001319883">
    <property type="component" value="Unassembled WGS sequence"/>
</dbReference>
<comment type="caution">
    <text evidence="7">The sequence shown here is derived from an EMBL/GenBank/DDBJ whole genome shotgun (WGS) entry which is preliminary data.</text>
</comment>
<dbReference type="Pfam" id="PF02668">
    <property type="entry name" value="TauD"/>
    <property type="match status" value="1"/>
</dbReference>
<feature type="domain" description="TauD/TfdA-like" evidence="6">
    <location>
        <begin position="10"/>
        <end position="286"/>
    </location>
</feature>
<dbReference type="InterPro" id="IPR051323">
    <property type="entry name" value="AtsK-like"/>
</dbReference>
<evidence type="ECO:0000256" key="4">
    <source>
        <dbReference type="ARBA" id="ARBA00023002"/>
    </source>
</evidence>
<gene>
    <name evidence="7" type="ORF">KGQ91_00720</name>
</gene>
<comment type="similarity">
    <text evidence="1">Belongs to the TfdA dioxygenase family.</text>
</comment>
<accession>A0ABS7WUD9</accession>
<reference evidence="7 8" key="1">
    <citation type="submission" date="2021-05" db="EMBL/GenBank/DDBJ databases">
        <title>Petroleum and Energy Research Collection (APPE): ex situ preservation of microbial diversity associated with the oil industry and exploitation of its biotechnological potential.</title>
        <authorList>
            <person name="Paixao C.T.M."/>
            <person name="Gomes M.B."/>
            <person name="Oliveira V.M."/>
        </authorList>
    </citation>
    <scope>NUCLEOTIDE SEQUENCE [LARGE SCALE GENOMIC DNA]</scope>
    <source>
        <strain evidence="7 8">LIT2</strain>
    </source>
</reference>
<dbReference type="InterPro" id="IPR042098">
    <property type="entry name" value="TauD-like_sf"/>
</dbReference>
<keyword evidence="3 7" id="KW-0223">Dioxygenase</keyword>
<dbReference type="Gene3D" id="3.60.130.10">
    <property type="entry name" value="Clavaminate synthase-like"/>
    <property type="match status" value="1"/>
</dbReference>
<evidence type="ECO:0000313" key="8">
    <source>
        <dbReference type="Proteomes" id="UP001319883"/>
    </source>
</evidence>
<keyword evidence="8" id="KW-1185">Reference proteome</keyword>
<keyword evidence="5" id="KW-0408">Iron</keyword>
<evidence type="ECO:0000256" key="5">
    <source>
        <dbReference type="ARBA" id="ARBA00023004"/>
    </source>
</evidence>
<evidence type="ECO:0000313" key="7">
    <source>
        <dbReference type="EMBL" id="MBZ9566222.1"/>
    </source>
</evidence>
<evidence type="ECO:0000259" key="6">
    <source>
        <dbReference type="Pfam" id="PF02668"/>
    </source>
</evidence>
<name>A0ABS7WUD9_9GAMM</name>
<organism evidence="7 8">
    <name type="scientific">Modicisalibacter tunisiensis</name>
    <dbReference type="NCBI Taxonomy" id="390637"/>
    <lineage>
        <taxon>Bacteria</taxon>
        <taxon>Pseudomonadati</taxon>
        <taxon>Pseudomonadota</taxon>
        <taxon>Gammaproteobacteria</taxon>
        <taxon>Oceanospirillales</taxon>
        <taxon>Halomonadaceae</taxon>
        <taxon>Modicisalibacter</taxon>
    </lineage>
</organism>
<dbReference type="InterPro" id="IPR003819">
    <property type="entry name" value="TauD/TfdA-like"/>
</dbReference>
<keyword evidence="2" id="KW-0479">Metal-binding</keyword>
<sequence length="308" mass="35065">MSYQSFRVIPSAGHIGAEIQGLDLSSELTPLQWREIHKAFLDYQVLFFHDQHLTRDQHIALGKHFGELHIHPMVSGPEGYPEIFPIEANKDSSDNPREVKAGKRAVNGNDWHSDVSCDEQPPLGSILYLKEVPAAGGDTLFASSYAAFEALSPAMQRFLEGLTARHSGEANYRYRYGNQRPQNRECFGYANGSEYPEAIHPVVRTHPETGRKGLFVNRGFTAEILELTPSESEALLEFIYRHQETPEFTTRFSWRNNSLAFWDNRCVQHRALFDYAGKTRRGERVTIKGDRPFLSLDSKNQHWDLVGS</sequence>
<dbReference type="EMBL" id="JAGXFD010000001">
    <property type="protein sequence ID" value="MBZ9566222.1"/>
    <property type="molecule type" value="Genomic_DNA"/>
</dbReference>
<protein>
    <submittedName>
        <fullName evidence="7">TauD/TfdA family dioxygenase</fullName>
    </submittedName>
</protein>
<dbReference type="PANTHER" id="PTHR30468">
    <property type="entry name" value="ALPHA-KETOGLUTARATE-DEPENDENT SULFONATE DIOXYGENASE"/>
    <property type="match status" value="1"/>
</dbReference>
<dbReference type="PANTHER" id="PTHR30468:SF1">
    <property type="entry name" value="ALPHA-KETOGLUTARATE-DEPENDENT SULFONATE DIOXYGENASE"/>
    <property type="match status" value="1"/>
</dbReference>
<proteinExistence type="inferred from homology"/>
<evidence type="ECO:0000256" key="2">
    <source>
        <dbReference type="ARBA" id="ARBA00022723"/>
    </source>
</evidence>
<keyword evidence="4" id="KW-0560">Oxidoreductase</keyword>
<evidence type="ECO:0000256" key="1">
    <source>
        <dbReference type="ARBA" id="ARBA00005896"/>
    </source>
</evidence>